<gene>
    <name evidence="1" type="ORF">GCK32_021117</name>
</gene>
<feature type="non-terminal residue" evidence="1">
    <location>
        <position position="82"/>
    </location>
</feature>
<dbReference type="InterPro" id="IPR038499">
    <property type="entry name" value="BRO1_sf"/>
</dbReference>
<proteinExistence type="predicted"/>
<evidence type="ECO:0000313" key="2">
    <source>
        <dbReference type="Proteomes" id="UP001331761"/>
    </source>
</evidence>
<protein>
    <submittedName>
        <fullName evidence="1">Uncharacterized protein</fullName>
    </submittedName>
</protein>
<reference evidence="1 2" key="1">
    <citation type="submission" date="2019-10" db="EMBL/GenBank/DDBJ databases">
        <title>Assembly and Annotation for the nematode Trichostrongylus colubriformis.</title>
        <authorList>
            <person name="Martin J."/>
        </authorList>
    </citation>
    <scope>NUCLEOTIDE SEQUENCE [LARGE SCALE GENOMIC DNA]</scope>
    <source>
        <strain evidence="1">G859</strain>
        <tissue evidence="1">Whole worm</tissue>
    </source>
</reference>
<accession>A0AAN8FZK8</accession>
<name>A0AAN8FZK8_TRICO</name>
<keyword evidence="2" id="KW-1185">Reference proteome</keyword>
<organism evidence="1 2">
    <name type="scientific">Trichostrongylus colubriformis</name>
    <name type="common">Black scour worm</name>
    <dbReference type="NCBI Taxonomy" id="6319"/>
    <lineage>
        <taxon>Eukaryota</taxon>
        <taxon>Metazoa</taxon>
        <taxon>Ecdysozoa</taxon>
        <taxon>Nematoda</taxon>
        <taxon>Chromadorea</taxon>
        <taxon>Rhabditida</taxon>
        <taxon>Rhabditina</taxon>
        <taxon>Rhabditomorpha</taxon>
        <taxon>Strongyloidea</taxon>
        <taxon>Trichostrongylidae</taxon>
        <taxon>Trichostrongylus</taxon>
    </lineage>
</organism>
<dbReference type="Gene3D" id="1.25.40.280">
    <property type="entry name" value="alix/aip1 like domains"/>
    <property type="match status" value="1"/>
</dbReference>
<dbReference type="AlphaFoldDB" id="A0AAN8FZK8"/>
<comment type="caution">
    <text evidence="1">The sequence shown here is derived from an EMBL/GenBank/DDBJ whole genome shotgun (WGS) entry which is preliminary data.</text>
</comment>
<evidence type="ECO:0000313" key="1">
    <source>
        <dbReference type="EMBL" id="KAK5973598.1"/>
    </source>
</evidence>
<dbReference type="EMBL" id="WIXE01015289">
    <property type="protein sequence ID" value="KAK5973598.1"/>
    <property type="molecule type" value="Genomic_DNA"/>
</dbReference>
<dbReference type="Proteomes" id="UP001331761">
    <property type="component" value="Unassembled WGS sequence"/>
</dbReference>
<sequence length="82" mass="9380">MAHWFHRNPMKPTAFVKFELKGILTSEASGKICSELRLRREKLLDHFKNAGNDLSEVDKDFNDYLRLFAGFLVPIDNNAVAA</sequence>